<dbReference type="EMBL" id="BAABHV010000009">
    <property type="protein sequence ID" value="GAA5050637.1"/>
    <property type="molecule type" value="Genomic_DNA"/>
</dbReference>
<organism evidence="1 2">
    <name type="scientific">Erythrobacter westpacificensis</name>
    <dbReference type="NCBI Taxonomy" id="1055231"/>
    <lineage>
        <taxon>Bacteria</taxon>
        <taxon>Pseudomonadati</taxon>
        <taxon>Pseudomonadota</taxon>
        <taxon>Alphaproteobacteria</taxon>
        <taxon>Sphingomonadales</taxon>
        <taxon>Erythrobacteraceae</taxon>
        <taxon>Erythrobacter/Porphyrobacter group</taxon>
        <taxon>Erythrobacter</taxon>
    </lineage>
</organism>
<sequence length="226" mass="23977">MRRLADTDGQFSISFDPAGEGGQEEGWLELLANGLTFDCTGLAPQVGSEVPELAHSYAVSQDFNAAERQAILIRPGPHLSAGGTMFPVVRTLAMIAASLAALEGVQAVVWHPARSAIEAGYFRRSVMRWIEGGAFPALGLTALASDGNGGLTSEGLSLFTGQELYLRPEVASDTGEGAKIALRLIDWLVENGRITESLAFTGPSGETLRLEPVDNLGIVEVWRGSH</sequence>
<dbReference type="RefSeq" id="WP_346032002.1">
    <property type="nucleotide sequence ID" value="NZ_BAABHV010000009.1"/>
</dbReference>
<comment type="caution">
    <text evidence="1">The sequence shown here is derived from an EMBL/GenBank/DDBJ whole genome shotgun (WGS) entry which is preliminary data.</text>
</comment>
<reference evidence="2" key="1">
    <citation type="journal article" date="2019" name="Int. J. Syst. Evol. Microbiol.">
        <title>The Global Catalogue of Microorganisms (GCM) 10K type strain sequencing project: providing services to taxonomists for standard genome sequencing and annotation.</title>
        <authorList>
            <consortium name="The Broad Institute Genomics Platform"/>
            <consortium name="The Broad Institute Genome Sequencing Center for Infectious Disease"/>
            <person name="Wu L."/>
            <person name="Ma J."/>
        </authorList>
    </citation>
    <scope>NUCLEOTIDE SEQUENCE [LARGE SCALE GENOMIC DNA]</scope>
    <source>
        <strain evidence="2">JCM 18014</strain>
    </source>
</reference>
<evidence type="ECO:0000313" key="2">
    <source>
        <dbReference type="Proteomes" id="UP001500518"/>
    </source>
</evidence>
<evidence type="ECO:0008006" key="3">
    <source>
        <dbReference type="Google" id="ProtNLM"/>
    </source>
</evidence>
<keyword evidence="2" id="KW-1185">Reference proteome</keyword>
<proteinExistence type="predicted"/>
<dbReference type="Proteomes" id="UP001500518">
    <property type="component" value="Unassembled WGS sequence"/>
</dbReference>
<evidence type="ECO:0000313" key="1">
    <source>
        <dbReference type="EMBL" id="GAA5050637.1"/>
    </source>
</evidence>
<name>A0ABP9K3M1_9SPHN</name>
<gene>
    <name evidence="1" type="ORF">GCM10023208_09740</name>
</gene>
<accession>A0ABP9K3M1</accession>
<protein>
    <recommendedName>
        <fullName evidence="3">DUF4261 domain-containing protein</fullName>
    </recommendedName>
</protein>